<proteinExistence type="predicted"/>
<organism evidence="1 2">
    <name type="scientific">Streptomyces yunnanensis</name>
    <dbReference type="NCBI Taxonomy" id="156453"/>
    <lineage>
        <taxon>Bacteria</taxon>
        <taxon>Bacillati</taxon>
        <taxon>Actinomycetota</taxon>
        <taxon>Actinomycetes</taxon>
        <taxon>Kitasatosporales</taxon>
        <taxon>Streptomycetaceae</taxon>
        <taxon>Streptomyces</taxon>
    </lineage>
</organism>
<dbReference type="Proteomes" id="UP001218629">
    <property type="component" value="Chromosome"/>
</dbReference>
<reference evidence="1 2" key="1">
    <citation type="submission" date="2022-03" db="EMBL/GenBank/DDBJ databases">
        <title>Streptomyces yunnanensis P86,complete genome.</title>
        <authorList>
            <person name="Chen S."/>
            <person name="Zhang Q."/>
        </authorList>
    </citation>
    <scope>NUCLEOTIDE SEQUENCE [LARGE SCALE GENOMIC DNA]</scope>
    <source>
        <strain evidence="1 2">P86</strain>
    </source>
</reference>
<evidence type="ECO:0000313" key="1">
    <source>
        <dbReference type="EMBL" id="WEB45508.1"/>
    </source>
</evidence>
<sequence length="278" mass="29021">MVVGVAVVGEGVEEGVGGGVVGLGGGAEEAGEGGVEDEGFEVGVVLGELVEVPGCVDFGFEDGVELVGGEGGEGGVVEGAGGVDDGGEGCSVGMVSRSAARASRLAASQATMVVWVPNWCSSSWSSAAPGVLGPWRLVRRRCWAPWWVARWVARWLPRVPVPPVIRMVPSLQSGGVVVGSGVARARRGMRNWLLRRASCGSSRARAVARAVGRAVVWSVSMRWMRSGCSVWAVRIRPQMAAWVRSVTSSSGLMAMAWWVTMVRRVAANRSSASQVCSV</sequence>
<keyword evidence="2" id="KW-1185">Reference proteome</keyword>
<dbReference type="EMBL" id="CP095749">
    <property type="protein sequence ID" value="WEB45508.1"/>
    <property type="molecule type" value="Genomic_DNA"/>
</dbReference>
<evidence type="ECO:0000313" key="2">
    <source>
        <dbReference type="Proteomes" id="UP001218629"/>
    </source>
</evidence>
<gene>
    <name evidence="1" type="ORF">MOV08_43680</name>
</gene>
<protein>
    <submittedName>
        <fullName evidence="1">Uncharacterized protein</fullName>
    </submittedName>
</protein>
<name>A0ABY8AKK3_9ACTN</name>
<accession>A0ABY8AKK3</accession>